<evidence type="ECO:0000256" key="3">
    <source>
        <dbReference type="ARBA" id="ARBA00023242"/>
    </source>
</evidence>
<evidence type="ECO:0000259" key="5">
    <source>
        <dbReference type="Pfam" id="PF04824"/>
    </source>
</evidence>
<dbReference type="RefSeq" id="XP_003668218.1">
    <property type="nucleotide sequence ID" value="XM_003668170.1"/>
</dbReference>
<feature type="domain" description="Rad21/Rec8-like protein N-terminal" evidence="6">
    <location>
        <begin position="13"/>
        <end position="115"/>
    </location>
</feature>
<dbReference type="AlphaFoldDB" id="G0W587"/>
<feature type="compositionally biased region" description="Acidic residues" evidence="4">
    <location>
        <begin position="270"/>
        <end position="280"/>
    </location>
</feature>
<dbReference type="OMA" id="IWLASNM"/>
<dbReference type="EMBL" id="HE580267">
    <property type="protein sequence ID" value="CCD22975.1"/>
    <property type="molecule type" value="Genomic_DNA"/>
</dbReference>
<organism evidence="7 8">
    <name type="scientific">Naumovozyma dairenensis (strain ATCC 10597 / BCRC 20456 / CBS 421 / NBRC 0211 / NRRL Y-12639)</name>
    <name type="common">Saccharomyces dairenensis</name>
    <dbReference type="NCBI Taxonomy" id="1071378"/>
    <lineage>
        <taxon>Eukaryota</taxon>
        <taxon>Fungi</taxon>
        <taxon>Dikarya</taxon>
        <taxon>Ascomycota</taxon>
        <taxon>Saccharomycotina</taxon>
        <taxon>Saccharomycetes</taxon>
        <taxon>Saccharomycetales</taxon>
        <taxon>Saccharomycetaceae</taxon>
        <taxon>Naumovozyma</taxon>
    </lineage>
</organism>
<dbReference type="eggNOG" id="KOG1213">
    <property type="taxonomic scope" value="Eukaryota"/>
</dbReference>
<dbReference type="Pfam" id="PF04824">
    <property type="entry name" value="Rad21_Rec8"/>
    <property type="match status" value="1"/>
</dbReference>
<evidence type="ECO:0000256" key="2">
    <source>
        <dbReference type="ARBA" id="ARBA00009870"/>
    </source>
</evidence>
<dbReference type="GO" id="GO:0006915">
    <property type="term" value="P:apoptotic process"/>
    <property type="evidence" value="ECO:0007669"/>
    <property type="project" value="EnsemblFungi"/>
</dbReference>
<dbReference type="STRING" id="1071378.G0W587"/>
<dbReference type="GO" id="GO:1990414">
    <property type="term" value="P:replication-born double-strand break repair via sister chromatid exchange"/>
    <property type="evidence" value="ECO:0007669"/>
    <property type="project" value="EnsemblFungi"/>
</dbReference>
<evidence type="ECO:0008006" key="9">
    <source>
        <dbReference type="Google" id="ProtNLM"/>
    </source>
</evidence>
<sequence length="647" mass="72787">MSSEQTPYTVLKISAKDGPLAQIWLAANMATIPKGSILQTNITESAKEIAKVSGCSSSKTDVEDHHITLRTSGELLQGIVRVYSKKAGFLLSDIKDTLTKISSLFKLNQRNQFKITINNNLNTIARLDQLILEDVVTERDVLITPGLEFLNDVDSTNFLHNNHGVNGAAYDDSMSRKVTGAAPLGNGMDPWDTSLEVGRRFNPDEDLEFQHVSGLDLDLDLDFDLDDDGSGNQNQKSKSWNEGTHESSLNKHHNVNNNDDLDIIQTAANDEDNNLPDMDWDLGINENDDRNNADQLLSPQNSEHGSDASVELGRRADGTLNDEPTTDFGFELDIEKESPSLDDTNEQEQQEQSIEQIEKPKQPRKARDPALNNTGKITFDNDTEIDYKENMNNTGLITLNEGNNLQIIGNSLEKDKFSQKRLWSEMATHLSYLPSTITDKLLSYQNIKKQRLHFVDEQHQSQQEDQEENEDMVEPQINMSLGLQDDLINDTGSETDIQLPTRSDDNFIGLQDDILPNDYVQDNDLENEDHRLPLQSQKIQLTTGEVVSRATVDMAELLRTQYVDSDVVNFKTILEDFHNQKADYNNDDNGDENNDIEPRITKREASKGFFDILSLATSGCIDLDQEETFGEINMTSRAPLFEKFIVS</sequence>
<comment type="subcellular location">
    <subcellularLocation>
        <location evidence="1">Nucleus</location>
    </subcellularLocation>
</comment>
<feature type="compositionally biased region" description="Polar residues" evidence="4">
    <location>
        <begin position="293"/>
        <end position="303"/>
    </location>
</feature>
<dbReference type="Gene3D" id="1.10.10.580">
    <property type="entry name" value="Structural maintenance of chromosome 1. Chain E"/>
    <property type="match status" value="1"/>
</dbReference>
<gene>
    <name evidence="7" type="primary">NDAI0A08210</name>
    <name evidence="7" type="ordered locus">NDAI_0A08210</name>
</gene>
<dbReference type="GeneID" id="11493888"/>
<dbReference type="GO" id="GO:0007076">
    <property type="term" value="P:mitotic chromosome condensation"/>
    <property type="evidence" value="ECO:0007669"/>
    <property type="project" value="EnsemblFungi"/>
</dbReference>
<feature type="domain" description="Rad21/Rec8-like protein C-terminal eukaryotic" evidence="5">
    <location>
        <begin position="595"/>
        <end position="635"/>
    </location>
</feature>
<name>G0W587_NAUDC</name>
<dbReference type="GO" id="GO:0005739">
    <property type="term" value="C:mitochondrion"/>
    <property type="evidence" value="ECO:0007669"/>
    <property type="project" value="EnsemblFungi"/>
</dbReference>
<evidence type="ECO:0000259" key="6">
    <source>
        <dbReference type="Pfam" id="PF04825"/>
    </source>
</evidence>
<dbReference type="GO" id="GO:0000794">
    <property type="term" value="C:condensed nuclear chromosome"/>
    <property type="evidence" value="ECO:0007669"/>
    <property type="project" value="EnsemblFungi"/>
</dbReference>
<feature type="compositionally biased region" description="Polar residues" evidence="4">
    <location>
        <begin position="230"/>
        <end position="242"/>
    </location>
</feature>
<dbReference type="Proteomes" id="UP000000689">
    <property type="component" value="Chromosome 1"/>
</dbReference>
<dbReference type="GO" id="GO:0030892">
    <property type="term" value="C:mitotic cohesin complex"/>
    <property type="evidence" value="ECO:0007669"/>
    <property type="project" value="EnsemblFungi"/>
</dbReference>
<evidence type="ECO:0000256" key="1">
    <source>
        <dbReference type="ARBA" id="ARBA00004123"/>
    </source>
</evidence>
<keyword evidence="8" id="KW-1185">Reference proteome</keyword>
<dbReference type="PANTHER" id="PTHR12585:SF69">
    <property type="entry name" value="FI11703P"/>
    <property type="match status" value="1"/>
</dbReference>
<dbReference type="GO" id="GO:0034087">
    <property type="term" value="P:establishment of mitotic sister chromatid cohesion"/>
    <property type="evidence" value="ECO:0007669"/>
    <property type="project" value="EnsemblFungi"/>
</dbReference>
<feature type="compositionally biased region" description="Basic and acidic residues" evidence="4">
    <location>
        <begin position="356"/>
        <end position="368"/>
    </location>
</feature>
<dbReference type="KEGG" id="ndi:NDAI_0A08210"/>
<accession>G0W587</accession>
<dbReference type="GO" id="GO:0000086">
    <property type="term" value="P:G2/M transition of mitotic cell cycle"/>
    <property type="evidence" value="ECO:0007669"/>
    <property type="project" value="EnsemblFungi"/>
</dbReference>
<evidence type="ECO:0000313" key="7">
    <source>
        <dbReference type="EMBL" id="CCD22975.1"/>
    </source>
</evidence>
<proteinExistence type="inferred from homology"/>
<dbReference type="InterPro" id="IPR006910">
    <property type="entry name" value="Rad21_Rec8_N"/>
</dbReference>
<dbReference type="InterPro" id="IPR039781">
    <property type="entry name" value="Rad21/Rec8-like"/>
</dbReference>
<feature type="region of interest" description="Disordered" evidence="4">
    <location>
        <begin position="226"/>
        <end position="257"/>
    </location>
</feature>
<reference evidence="7 8" key="1">
    <citation type="journal article" date="2011" name="Proc. Natl. Acad. Sci. U.S.A.">
        <title>Evolutionary erosion of yeast sex chromosomes by mating-type switching accidents.</title>
        <authorList>
            <person name="Gordon J.L."/>
            <person name="Armisen D."/>
            <person name="Proux-Wera E."/>
            <person name="Oheigeartaigh S.S."/>
            <person name="Byrne K.P."/>
            <person name="Wolfe K.H."/>
        </authorList>
    </citation>
    <scope>NUCLEOTIDE SEQUENCE [LARGE SCALE GENOMIC DNA]</scope>
    <source>
        <strain evidence="8">ATCC 10597 / BCRC 20456 / CBS 421 / NBRC 0211 / NRRL Y-12639</strain>
    </source>
</reference>
<dbReference type="SUPFAM" id="SSF46785">
    <property type="entry name" value="Winged helix' DNA-binding domain"/>
    <property type="match status" value="1"/>
</dbReference>
<dbReference type="HOGENOM" id="CLU_462364_0_0_1"/>
<evidence type="ECO:0000256" key="4">
    <source>
        <dbReference type="SAM" id="MobiDB-lite"/>
    </source>
</evidence>
<dbReference type="InterPro" id="IPR036390">
    <property type="entry name" value="WH_DNA-bd_sf"/>
</dbReference>
<dbReference type="Pfam" id="PF04825">
    <property type="entry name" value="Rad21_Rec8_N"/>
    <property type="match status" value="1"/>
</dbReference>
<evidence type="ECO:0000313" key="8">
    <source>
        <dbReference type="Proteomes" id="UP000000689"/>
    </source>
</evidence>
<dbReference type="OrthoDB" id="10071381at2759"/>
<dbReference type="InterPro" id="IPR006909">
    <property type="entry name" value="Rad21/Rec8_C_eu"/>
</dbReference>
<dbReference type="GO" id="GO:0019901">
    <property type="term" value="F:protein kinase binding"/>
    <property type="evidence" value="ECO:0007669"/>
    <property type="project" value="EnsemblFungi"/>
</dbReference>
<feature type="region of interest" description="Disordered" evidence="4">
    <location>
        <begin position="270"/>
        <end position="376"/>
    </location>
</feature>
<dbReference type="GO" id="GO:0003682">
    <property type="term" value="F:chromatin binding"/>
    <property type="evidence" value="ECO:0007669"/>
    <property type="project" value="EnsemblFungi"/>
</dbReference>
<protein>
    <recommendedName>
        <fullName evidence="9">Rad21/Rec8-like protein N-terminal domain-containing protein</fullName>
    </recommendedName>
</protein>
<dbReference type="PANTHER" id="PTHR12585">
    <property type="entry name" value="SCC1 / RAD21 FAMILY MEMBER"/>
    <property type="match status" value="1"/>
</dbReference>
<dbReference type="InterPro" id="IPR023093">
    <property type="entry name" value="ScpA-like_C"/>
</dbReference>
<keyword evidence="3" id="KW-0539">Nucleus</keyword>
<comment type="similarity">
    <text evidence="2">Belongs to the rad21 family.</text>
</comment>